<gene>
    <name evidence="2" type="ORF">Pan265_13650</name>
</gene>
<sequence length="362" mass="38779" precursor="true">MHLLNVPTKIKKEKIMNRTCVTATAALAASLFAAGQAHAVFTSFTDTLHAGDLFAEAFVDGAAWSVFPGTGWPYSEDNVDDGHFEITWWSSDMGTPYTQLGSMEYDANNGKLPGFGTESDSYVFTKIDIEAWMWTDRTAFDASYDPAYNTLDTAVIPYYRYSTDEPWVELDMDWTGENDFQSGSVFVPEAPHVLIEVYGRPQGASADNAAWSLHVQSVKLDGDDGTGSGLVGDFDQNGIVDADDIDILAAEIDLGSTDPIYDLDGINGVDQGDFTFMIETVLGTSFGDANLDLAVDLLDLSALASNFEGIAGWAGGNFNTDAVVDLLDLSSLASNFGVDNAVPAPASAALMTLALAALTRRS</sequence>
<accession>A0A518BX19</accession>
<dbReference type="PROSITE" id="PS00018">
    <property type="entry name" value="EF_HAND_1"/>
    <property type="match status" value="1"/>
</dbReference>
<proteinExistence type="predicted"/>
<reference evidence="2 3" key="1">
    <citation type="submission" date="2019-02" db="EMBL/GenBank/DDBJ databases">
        <title>Deep-cultivation of Planctomycetes and their phenomic and genomic characterization uncovers novel biology.</title>
        <authorList>
            <person name="Wiegand S."/>
            <person name="Jogler M."/>
            <person name="Boedeker C."/>
            <person name="Pinto D."/>
            <person name="Vollmers J."/>
            <person name="Rivas-Marin E."/>
            <person name="Kohn T."/>
            <person name="Peeters S.H."/>
            <person name="Heuer A."/>
            <person name="Rast P."/>
            <person name="Oberbeckmann S."/>
            <person name="Bunk B."/>
            <person name="Jeske O."/>
            <person name="Meyerdierks A."/>
            <person name="Storesund J.E."/>
            <person name="Kallscheuer N."/>
            <person name="Luecker S."/>
            <person name="Lage O.M."/>
            <person name="Pohl T."/>
            <person name="Merkel B.J."/>
            <person name="Hornburger P."/>
            <person name="Mueller R.-W."/>
            <person name="Bruemmer F."/>
            <person name="Labrenz M."/>
            <person name="Spormann A.M."/>
            <person name="Op den Camp H."/>
            <person name="Overmann J."/>
            <person name="Amann R."/>
            <person name="Jetten M.S.M."/>
            <person name="Mascher T."/>
            <person name="Medema M.H."/>
            <person name="Devos D.P."/>
            <person name="Kaster A.-K."/>
            <person name="Ovreas L."/>
            <person name="Rohde M."/>
            <person name="Galperin M.Y."/>
            <person name="Jogler C."/>
        </authorList>
    </citation>
    <scope>NUCLEOTIDE SEQUENCE [LARGE SCALE GENOMIC DNA]</scope>
    <source>
        <strain evidence="2 3">Pan265</strain>
    </source>
</reference>
<name>A0A518BX19_9BACT</name>
<dbReference type="InterPro" id="IPR018247">
    <property type="entry name" value="EF_Hand_1_Ca_BS"/>
</dbReference>
<evidence type="ECO:0000313" key="2">
    <source>
        <dbReference type="EMBL" id="QDU71515.1"/>
    </source>
</evidence>
<protein>
    <recommendedName>
        <fullName evidence="4">PEP-CTERM sorting domain-containing protein</fullName>
    </recommendedName>
</protein>
<evidence type="ECO:0000313" key="3">
    <source>
        <dbReference type="Proteomes" id="UP000320386"/>
    </source>
</evidence>
<keyword evidence="1" id="KW-0732">Signal</keyword>
<dbReference type="Proteomes" id="UP000320386">
    <property type="component" value="Chromosome"/>
</dbReference>
<evidence type="ECO:0000256" key="1">
    <source>
        <dbReference type="SAM" id="SignalP"/>
    </source>
</evidence>
<evidence type="ECO:0008006" key="4">
    <source>
        <dbReference type="Google" id="ProtNLM"/>
    </source>
</evidence>
<dbReference type="KEGG" id="mcad:Pan265_13650"/>
<feature type="signal peptide" evidence="1">
    <location>
        <begin position="1"/>
        <end position="39"/>
    </location>
</feature>
<feature type="chain" id="PRO_5022167805" description="PEP-CTERM sorting domain-containing protein" evidence="1">
    <location>
        <begin position="40"/>
        <end position="362"/>
    </location>
</feature>
<dbReference type="EMBL" id="CP036280">
    <property type="protein sequence ID" value="QDU71515.1"/>
    <property type="molecule type" value="Genomic_DNA"/>
</dbReference>
<dbReference type="AlphaFoldDB" id="A0A518BX19"/>
<organism evidence="2 3">
    <name type="scientific">Mucisphaera calidilacus</name>
    <dbReference type="NCBI Taxonomy" id="2527982"/>
    <lineage>
        <taxon>Bacteria</taxon>
        <taxon>Pseudomonadati</taxon>
        <taxon>Planctomycetota</taxon>
        <taxon>Phycisphaerae</taxon>
        <taxon>Phycisphaerales</taxon>
        <taxon>Phycisphaeraceae</taxon>
        <taxon>Mucisphaera</taxon>
    </lineage>
</organism>
<keyword evidence="3" id="KW-1185">Reference proteome</keyword>